<name>L1NHI6_9BACT</name>
<dbReference type="Proteomes" id="UP000010433">
    <property type="component" value="Unassembled WGS sequence"/>
</dbReference>
<reference evidence="1 2" key="1">
    <citation type="submission" date="2012-05" db="EMBL/GenBank/DDBJ databases">
        <authorList>
            <person name="Weinstock G."/>
            <person name="Sodergren E."/>
            <person name="Lobos E.A."/>
            <person name="Fulton L."/>
            <person name="Fulton R."/>
            <person name="Courtney L."/>
            <person name="Fronick C."/>
            <person name="O'Laughlin M."/>
            <person name="Godfrey J."/>
            <person name="Wilson R.M."/>
            <person name="Miner T."/>
            <person name="Farmer C."/>
            <person name="Delehaunty K."/>
            <person name="Cordes M."/>
            <person name="Minx P."/>
            <person name="Tomlinson C."/>
            <person name="Chen J."/>
            <person name="Wollam A."/>
            <person name="Pepin K.H."/>
            <person name="Bhonagiri V."/>
            <person name="Zhang X."/>
            <person name="Suruliraj S."/>
            <person name="Warren W."/>
            <person name="Mitreva M."/>
            <person name="Mardis E.R."/>
            <person name="Wilson R.K."/>
        </authorList>
    </citation>
    <scope>NUCLEOTIDE SEQUENCE [LARGE SCALE GENOMIC DNA]</scope>
    <source>
        <strain evidence="1 2">F0055</strain>
    </source>
</reference>
<dbReference type="PATRIC" id="fig|1127699.3.peg.577"/>
<dbReference type="STRING" id="1127699.HMPREF9151_00628"/>
<comment type="caution">
    <text evidence="1">The sequence shown here is derived from an EMBL/GenBank/DDBJ whole genome shotgun (WGS) entry which is preliminary data.</text>
</comment>
<dbReference type="HOGENOM" id="CLU_1383042_0_0_10"/>
<protein>
    <submittedName>
        <fullName evidence="1">Uncharacterized protein</fullName>
    </submittedName>
</protein>
<proteinExistence type="predicted"/>
<dbReference type="EMBL" id="AMEP01000045">
    <property type="protein sequence ID" value="EKY02823.1"/>
    <property type="molecule type" value="Genomic_DNA"/>
</dbReference>
<sequence length="197" mass="22359">MQQAVKCKLTAVPNNIKAEAAHNELPPLCRSLVYYKIEHLGAKSEQVHLAASLFRATSKTDCVQELLAKEPFYNEPRINRLPSCQPWQKTRPQVGLKNSTASEKTRRIGEFDTGIWDKMIPITHILICFRMCFLIFSALSAGRYSPPEPPHCKGRNMLSFSFTIIEFSLDISFRVVCSTPLPLKRGEREGITYTELT</sequence>
<accession>L1NHI6</accession>
<dbReference type="AlphaFoldDB" id="L1NHI6"/>
<organism evidence="1 2">
    <name type="scientific">Hoylesella saccharolytica F0055</name>
    <dbReference type="NCBI Taxonomy" id="1127699"/>
    <lineage>
        <taxon>Bacteria</taxon>
        <taxon>Pseudomonadati</taxon>
        <taxon>Bacteroidota</taxon>
        <taxon>Bacteroidia</taxon>
        <taxon>Bacteroidales</taxon>
        <taxon>Prevotellaceae</taxon>
        <taxon>Hoylesella</taxon>
    </lineage>
</organism>
<evidence type="ECO:0000313" key="2">
    <source>
        <dbReference type="Proteomes" id="UP000010433"/>
    </source>
</evidence>
<keyword evidence="2" id="KW-1185">Reference proteome</keyword>
<gene>
    <name evidence="1" type="ORF">HMPREF9151_00628</name>
</gene>
<evidence type="ECO:0000313" key="1">
    <source>
        <dbReference type="EMBL" id="EKY02823.1"/>
    </source>
</evidence>